<dbReference type="GO" id="GO:0022857">
    <property type="term" value="F:transmembrane transporter activity"/>
    <property type="evidence" value="ECO:0007669"/>
    <property type="project" value="InterPro"/>
</dbReference>
<dbReference type="Pfam" id="PF07690">
    <property type="entry name" value="MFS_1"/>
    <property type="match status" value="1"/>
</dbReference>
<feature type="transmembrane region" description="Helical" evidence="6">
    <location>
        <begin position="78"/>
        <end position="95"/>
    </location>
</feature>
<evidence type="ECO:0000313" key="8">
    <source>
        <dbReference type="Proteomes" id="UP000277858"/>
    </source>
</evidence>
<feature type="transmembrane region" description="Helical" evidence="6">
    <location>
        <begin position="246"/>
        <end position="267"/>
    </location>
</feature>
<proteinExistence type="predicted"/>
<feature type="region of interest" description="Disordered" evidence="5">
    <location>
        <begin position="203"/>
        <end position="233"/>
    </location>
</feature>
<feature type="transmembrane region" description="Helical" evidence="6">
    <location>
        <begin position="101"/>
        <end position="120"/>
    </location>
</feature>
<feature type="transmembrane region" description="Helical" evidence="6">
    <location>
        <begin position="336"/>
        <end position="355"/>
    </location>
</feature>
<dbReference type="AlphaFoldDB" id="A0A448NYF4"/>
<dbReference type="EMBL" id="LR134473">
    <property type="protein sequence ID" value="VEI02949.1"/>
    <property type="molecule type" value="Genomic_DNA"/>
</dbReference>
<dbReference type="Proteomes" id="UP000277858">
    <property type="component" value="Chromosome"/>
</dbReference>
<reference evidence="7 8" key="1">
    <citation type="submission" date="2018-12" db="EMBL/GenBank/DDBJ databases">
        <authorList>
            <consortium name="Pathogen Informatics"/>
        </authorList>
    </citation>
    <scope>NUCLEOTIDE SEQUENCE [LARGE SCALE GENOMIC DNA]</scope>
    <source>
        <strain evidence="7 8">NCTC13652</strain>
    </source>
</reference>
<dbReference type="Gene3D" id="1.20.1250.20">
    <property type="entry name" value="MFS general substrate transporter like domains"/>
    <property type="match status" value="2"/>
</dbReference>
<evidence type="ECO:0000256" key="2">
    <source>
        <dbReference type="ARBA" id="ARBA00022692"/>
    </source>
</evidence>
<dbReference type="PANTHER" id="PTHR23514:SF13">
    <property type="entry name" value="INNER MEMBRANE PROTEIN YBJJ"/>
    <property type="match status" value="1"/>
</dbReference>
<sequence>MTITPPAEAVRARIGTLLIFLVNGMTFASLVPRYPQIKASLDVSQTMWGLAVGLGPLGGLALGLAAARLMRRFGSRNVAIWPQLAGTLCLVIVAWAPHIAWVFVAMILMSALDAVTDTAMNFQALRVQRLYRRSIINTFHGWWSIGAVLGGLIGSAMAQWRVDIVGQAVATVGALALVCWFGWSLMLPGRDAGVMVSGLDAESGGTTSGPGSLPSSESVGTGPSAATSTARSAAPSRVPRRIWAKVIALGVVGAIAGGVEAGGSTWAPLYMDAAFVTTPFIAGMAFVGLMVAETVGRLVGDGLVDRFGQAVTIGQGAAICLVGMTVSIAWPTPVTAILGFTAAGWGIATTIPLAMDVANSLPGVTGGIGLTVTTWVMRLGFMAFPVGIGALGDAVSLRWAMICLPAGALVILILAPLFRVTRVGSGPGREEDSRVVTE</sequence>
<keyword evidence="8" id="KW-1185">Reference proteome</keyword>
<keyword evidence="3 6" id="KW-1133">Transmembrane helix</keyword>
<feature type="transmembrane region" description="Helical" evidence="6">
    <location>
        <begin position="397"/>
        <end position="418"/>
    </location>
</feature>
<feature type="transmembrane region" description="Helical" evidence="6">
    <location>
        <begin position="273"/>
        <end position="295"/>
    </location>
</feature>
<feature type="transmembrane region" description="Helical" evidence="6">
    <location>
        <begin position="367"/>
        <end position="391"/>
    </location>
</feature>
<dbReference type="STRING" id="1122997.GCA_000425285_01828"/>
<feature type="transmembrane region" description="Helical" evidence="6">
    <location>
        <begin position="141"/>
        <end position="158"/>
    </location>
</feature>
<name>A0A448NYF4_9ACTN</name>
<keyword evidence="4 6" id="KW-0472">Membrane</keyword>
<dbReference type="InterPro" id="IPR051788">
    <property type="entry name" value="MFS_Transporter"/>
</dbReference>
<dbReference type="SUPFAM" id="SSF103473">
    <property type="entry name" value="MFS general substrate transporter"/>
    <property type="match status" value="1"/>
</dbReference>
<evidence type="ECO:0000313" key="7">
    <source>
        <dbReference type="EMBL" id="VEI02949.1"/>
    </source>
</evidence>
<gene>
    <name evidence="7" type="primary">ybjJ</name>
    <name evidence="7" type="ORF">NCTC13652_01145</name>
</gene>
<feature type="transmembrane region" description="Helical" evidence="6">
    <location>
        <begin position="164"/>
        <end position="183"/>
    </location>
</feature>
<evidence type="ECO:0000256" key="3">
    <source>
        <dbReference type="ARBA" id="ARBA00022989"/>
    </source>
</evidence>
<accession>A0A448NYF4</accession>
<feature type="transmembrane region" description="Helical" evidence="6">
    <location>
        <begin position="12"/>
        <end position="34"/>
    </location>
</feature>
<evidence type="ECO:0000256" key="4">
    <source>
        <dbReference type="ARBA" id="ARBA00023136"/>
    </source>
</evidence>
<keyword evidence="2 6" id="KW-0812">Transmembrane</keyword>
<dbReference type="CDD" id="cd17393">
    <property type="entry name" value="MFS_MosC_like"/>
    <property type="match status" value="1"/>
</dbReference>
<feature type="transmembrane region" description="Helical" evidence="6">
    <location>
        <begin position="307"/>
        <end position="330"/>
    </location>
</feature>
<dbReference type="RefSeq" id="WP_051238405.1">
    <property type="nucleotide sequence ID" value="NZ_JAKDOF010000056.1"/>
</dbReference>
<dbReference type="InterPro" id="IPR036259">
    <property type="entry name" value="MFS_trans_sf"/>
</dbReference>
<evidence type="ECO:0000256" key="6">
    <source>
        <dbReference type="SAM" id="Phobius"/>
    </source>
</evidence>
<protein>
    <submittedName>
        <fullName evidence="7">Inner membrane protein ybjJ</fullName>
    </submittedName>
</protein>
<evidence type="ECO:0000256" key="5">
    <source>
        <dbReference type="SAM" id="MobiDB-lite"/>
    </source>
</evidence>
<dbReference type="InterPro" id="IPR011701">
    <property type="entry name" value="MFS"/>
</dbReference>
<dbReference type="PANTHER" id="PTHR23514">
    <property type="entry name" value="BYPASS OF STOP CODON PROTEIN 6"/>
    <property type="match status" value="1"/>
</dbReference>
<feature type="transmembrane region" description="Helical" evidence="6">
    <location>
        <begin position="46"/>
        <end position="66"/>
    </location>
</feature>
<dbReference type="GO" id="GO:0016020">
    <property type="term" value="C:membrane"/>
    <property type="evidence" value="ECO:0007669"/>
    <property type="project" value="UniProtKB-SubCell"/>
</dbReference>
<evidence type="ECO:0000256" key="1">
    <source>
        <dbReference type="ARBA" id="ARBA00004141"/>
    </source>
</evidence>
<comment type="subcellular location">
    <subcellularLocation>
        <location evidence="1">Membrane</location>
        <topology evidence="1">Multi-pass membrane protein</topology>
    </subcellularLocation>
</comment>
<organism evidence="7 8">
    <name type="scientific">Acidipropionibacterium jensenii</name>
    <dbReference type="NCBI Taxonomy" id="1749"/>
    <lineage>
        <taxon>Bacteria</taxon>
        <taxon>Bacillati</taxon>
        <taxon>Actinomycetota</taxon>
        <taxon>Actinomycetes</taxon>
        <taxon>Propionibacteriales</taxon>
        <taxon>Propionibacteriaceae</taxon>
        <taxon>Acidipropionibacterium</taxon>
    </lineage>
</organism>